<dbReference type="InterPro" id="IPR058240">
    <property type="entry name" value="rSAM_sf"/>
</dbReference>
<keyword evidence="5" id="KW-0411">Iron-sulfur</keyword>
<reference evidence="7" key="1">
    <citation type="submission" date="2020-12" db="EMBL/GenBank/DDBJ databases">
        <title>Bacterial taxonomy.</title>
        <authorList>
            <person name="Pan X."/>
        </authorList>
    </citation>
    <scope>NUCLEOTIDE SEQUENCE</scope>
    <source>
        <strain evidence="7">M0105</strain>
    </source>
</reference>
<evidence type="ECO:0000313" key="7">
    <source>
        <dbReference type="EMBL" id="MBK0397611.1"/>
    </source>
</evidence>
<evidence type="ECO:0000256" key="4">
    <source>
        <dbReference type="ARBA" id="ARBA00023004"/>
    </source>
</evidence>
<dbReference type="GO" id="GO:0003824">
    <property type="term" value="F:catalytic activity"/>
    <property type="evidence" value="ECO:0007669"/>
    <property type="project" value="InterPro"/>
</dbReference>
<dbReference type="PANTHER" id="PTHR11228:SF7">
    <property type="entry name" value="PQQA PEPTIDE CYCLASE"/>
    <property type="match status" value="1"/>
</dbReference>
<name>A0A8J7M3H0_9RHOB</name>
<dbReference type="InterPro" id="IPR013785">
    <property type="entry name" value="Aldolase_TIM"/>
</dbReference>
<comment type="cofactor">
    <cofactor evidence="1">
        <name>[4Fe-4S] cluster</name>
        <dbReference type="ChEBI" id="CHEBI:49883"/>
    </cofactor>
</comment>
<accession>A0A8J7M3H0</accession>
<dbReference type="GO" id="GO:0046872">
    <property type="term" value="F:metal ion binding"/>
    <property type="evidence" value="ECO:0007669"/>
    <property type="project" value="UniProtKB-KW"/>
</dbReference>
<proteinExistence type="predicted"/>
<protein>
    <submittedName>
        <fullName evidence="7">Radical SAM protein</fullName>
    </submittedName>
</protein>
<comment type="caution">
    <text evidence="7">The sequence shown here is derived from an EMBL/GenBank/DDBJ whole genome shotgun (WGS) entry which is preliminary data.</text>
</comment>
<dbReference type="RefSeq" id="WP_200605555.1">
    <property type="nucleotide sequence ID" value="NZ_JAEHHL010000001.1"/>
</dbReference>
<evidence type="ECO:0000256" key="5">
    <source>
        <dbReference type="ARBA" id="ARBA00023014"/>
    </source>
</evidence>
<evidence type="ECO:0000259" key="6">
    <source>
        <dbReference type="Pfam" id="PF04055"/>
    </source>
</evidence>
<dbReference type="AlphaFoldDB" id="A0A8J7M3H0"/>
<sequence>MFTSERPYIFHVELTDKCNAGCPMCPRTDAMNFCKPDRTKVFNVELGLEDFRTHFTDEFCARTEEIVFGGAYGDPLAASQLLEIVEHLTERGVRLAVSTNGGLRPPKWWTRLGEAMKRTGSRLELHLDGLADTNHLYRVNTRWERIMENARAYIATGARAEWHFIIFKHNQHQIEEANRLSKEMGFAEFTLIDTIRFSGGPTYDYVMPTGERCALELPDVKAAQFRASDDGGVALLEKPAAATDGPRLGVNGIDCKSAAFNRPYISAHGQVSACCWVTGSDEEAAFFADHGLGPERYNIRNRPLEDILLDEPFASLYARAWAQDSLKNCRHKCGRMLRNKRNTLWSA</sequence>
<evidence type="ECO:0000256" key="1">
    <source>
        <dbReference type="ARBA" id="ARBA00001966"/>
    </source>
</evidence>
<dbReference type="EMBL" id="JAEHHL010000001">
    <property type="protein sequence ID" value="MBK0397611.1"/>
    <property type="molecule type" value="Genomic_DNA"/>
</dbReference>
<dbReference type="PANTHER" id="PTHR11228">
    <property type="entry name" value="RADICAL SAM DOMAIN PROTEIN"/>
    <property type="match status" value="1"/>
</dbReference>
<dbReference type="CDD" id="cd01335">
    <property type="entry name" value="Radical_SAM"/>
    <property type="match status" value="1"/>
</dbReference>
<feature type="domain" description="Radical SAM core" evidence="6">
    <location>
        <begin position="12"/>
        <end position="167"/>
    </location>
</feature>
<keyword evidence="8" id="KW-1185">Reference proteome</keyword>
<keyword evidence="4" id="KW-0408">Iron</keyword>
<keyword evidence="2" id="KW-0949">S-adenosyl-L-methionine</keyword>
<dbReference type="Proteomes" id="UP000655420">
    <property type="component" value="Unassembled WGS sequence"/>
</dbReference>
<dbReference type="Gene3D" id="3.20.20.70">
    <property type="entry name" value="Aldolase class I"/>
    <property type="match status" value="1"/>
</dbReference>
<dbReference type="InterPro" id="IPR050377">
    <property type="entry name" value="Radical_SAM_PqqE_MftC-like"/>
</dbReference>
<dbReference type="GO" id="GO:0051536">
    <property type="term" value="F:iron-sulfur cluster binding"/>
    <property type="evidence" value="ECO:0007669"/>
    <property type="project" value="UniProtKB-KW"/>
</dbReference>
<dbReference type="SFLD" id="SFLDG01067">
    <property type="entry name" value="SPASM/twitch_domain_containing"/>
    <property type="match status" value="1"/>
</dbReference>
<dbReference type="SUPFAM" id="SSF102114">
    <property type="entry name" value="Radical SAM enzymes"/>
    <property type="match status" value="1"/>
</dbReference>
<organism evidence="7 8">
    <name type="scientific">Thermohalobaculum xanthum</name>
    <dbReference type="NCBI Taxonomy" id="2753746"/>
    <lineage>
        <taxon>Bacteria</taxon>
        <taxon>Pseudomonadati</taxon>
        <taxon>Pseudomonadota</taxon>
        <taxon>Alphaproteobacteria</taxon>
        <taxon>Rhodobacterales</taxon>
        <taxon>Paracoccaceae</taxon>
        <taxon>Thermohalobaculum</taxon>
    </lineage>
</organism>
<evidence type="ECO:0000256" key="3">
    <source>
        <dbReference type="ARBA" id="ARBA00022723"/>
    </source>
</evidence>
<dbReference type="Pfam" id="PF04055">
    <property type="entry name" value="Radical_SAM"/>
    <property type="match status" value="1"/>
</dbReference>
<evidence type="ECO:0000313" key="8">
    <source>
        <dbReference type="Proteomes" id="UP000655420"/>
    </source>
</evidence>
<dbReference type="InterPro" id="IPR007197">
    <property type="entry name" value="rSAM"/>
</dbReference>
<gene>
    <name evidence="7" type="ORF">H0I76_00275</name>
</gene>
<dbReference type="SFLD" id="SFLDS00029">
    <property type="entry name" value="Radical_SAM"/>
    <property type="match status" value="1"/>
</dbReference>
<evidence type="ECO:0000256" key="2">
    <source>
        <dbReference type="ARBA" id="ARBA00022691"/>
    </source>
</evidence>
<keyword evidence="3" id="KW-0479">Metal-binding</keyword>